<protein>
    <submittedName>
        <fullName evidence="2">Bacterial extracellular solute-binding protein, family 3</fullName>
    </submittedName>
</protein>
<name>A0A1J5R3A6_9ZZZZ</name>
<dbReference type="PROSITE" id="PS51257">
    <property type="entry name" value="PROKAR_LIPOPROTEIN"/>
    <property type="match status" value="1"/>
</dbReference>
<reference evidence="2" key="1">
    <citation type="submission" date="2016-10" db="EMBL/GenBank/DDBJ databases">
        <title>Sequence of Gallionella enrichment culture.</title>
        <authorList>
            <person name="Poehlein A."/>
            <person name="Muehling M."/>
            <person name="Daniel R."/>
        </authorList>
    </citation>
    <scope>NUCLEOTIDE SEQUENCE</scope>
</reference>
<sequence length="274" mass="30099">MRRPSLRPSFPSTLRALVRAVTGCAALVIGCAGLAQGTAQAAPPQFVVGVENINYLPYYSGDQGQYGGFARALLDAYAADRGYRFTYRPLPITRLFRELVAGVIDFKFPDNPLWQAALKQGHAVAYSDPVADYVDGVLVLPQNYGKGPAAIHSLGTVRGFTAYDWLDRIKGGSVRLEENPSFSGLMLQGMAQRVDGVYANVAVSYQTLEQRLHKTGGLVFDPGLPHSRSSYRLSTVKHPEIVADFNRWLAANRTRVDKMKHDWGVDRGLAEALR</sequence>
<dbReference type="InterPro" id="IPR001638">
    <property type="entry name" value="Solute-binding_3/MltF_N"/>
</dbReference>
<accession>A0A1J5R3A6</accession>
<dbReference type="Gene3D" id="3.40.190.10">
    <property type="entry name" value="Periplasmic binding protein-like II"/>
    <property type="match status" value="2"/>
</dbReference>
<evidence type="ECO:0000259" key="1">
    <source>
        <dbReference type="SMART" id="SM00062"/>
    </source>
</evidence>
<dbReference type="EMBL" id="MLJW01000478">
    <property type="protein sequence ID" value="OIQ86452.1"/>
    <property type="molecule type" value="Genomic_DNA"/>
</dbReference>
<dbReference type="SUPFAM" id="SSF53850">
    <property type="entry name" value="Periplasmic binding protein-like II"/>
    <property type="match status" value="1"/>
</dbReference>
<gene>
    <name evidence="2" type="ORF">GALL_316860</name>
</gene>
<dbReference type="SMART" id="SM00062">
    <property type="entry name" value="PBPb"/>
    <property type="match status" value="1"/>
</dbReference>
<proteinExistence type="predicted"/>
<evidence type="ECO:0000313" key="2">
    <source>
        <dbReference type="EMBL" id="OIQ86452.1"/>
    </source>
</evidence>
<organism evidence="2">
    <name type="scientific">mine drainage metagenome</name>
    <dbReference type="NCBI Taxonomy" id="410659"/>
    <lineage>
        <taxon>unclassified sequences</taxon>
        <taxon>metagenomes</taxon>
        <taxon>ecological metagenomes</taxon>
    </lineage>
</organism>
<comment type="caution">
    <text evidence="2">The sequence shown here is derived from an EMBL/GenBank/DDBJ whole genome shotgun (WGS) entry which is preliminary data.</text>
</comment>
<dbReference type="AlphaFoldDB" id="A0A1J5R3A6"/>
<feature type="domain" description="Solute-binding protein family 3/N-terminal" evidence="1">
    <location>
        <begin position="45"/>
        <end position="267"/>
    </location>
</feature>